<feature type="region of interest" description="Disordered" evidence="1">
    <location>
        <begin position="1"/>
        <end position="47"/>
    </location>
</feature>
<feature type="compositionally biased region" description="Polar residues" evidence="1">
    <location>
        <begin position="13"/>
        <end position="24"/>
    </location>
</feature>
<evidence type="ECO:0000256" key="1">
    <source>
        <dbReference type="SAM" id="MobiDB-lite"/>
    </source>
</evidence>
<name>A0ABC9Z6L2_9NOCA</name>
<comment type="caution">
    <text evidence="2">The sequence shown here is derived from an EMBL/GenBank/DDBJ whole genome shotgun (WGS) entry which is preliminary data.</text>
</comment>
<keyword evidence="3" id="KW-1185">Reference proteome</keyword>
<protein>
    <submittedName>
        <fullName evidence="2">Uncharacterized protein</fullName>
    </submittedName>
</protein>
<proteinExistence type="predicted"/>
<gene>
    <name evidence="2" type="ORF">NSK11_contig00304-0001</name>
</gene>
<feature type="compositionally biased region" description="Basic and acidic residues" evidence="1">
    <location>
        <begin position="31"/>
        <end position="47"/>
    </location>
</feature>
<dbReference type="EMBL" id="BBYQ01000304">
    <property type="protein sequence ID" value="GAP33512.1"/>
    <property type="molecule type" value="Genomic_DNA"/>
</dbReference>
<organism evidence="2 3">
    <name type="scientific">Nocardia seriolae</name>
    <dbReference type="NCBI Taxonomy" id="37332"/>
    <lineage>
        <taxon>Bacteria</taxon>
        <taxon>Bacillati</taxon>
        <taxon>Actinomycetota</taxon>
        <taxon>Actinomycetes</taxon>
        <taxon>Mycobacteriales</taxon>
        <taxon>Nocardiaceae</taxon>
        <taxon>Nocardia</taxon>
    </lineage>
</organism>
<reference evidence="3" key="1">
    <citation type="submission" date="2015-07" db="EMBL/GenBank/DDBJ databases">
        <title>Nocardia seriolae U-1 whole genome shotgun sequence.</title>
        <authorList>
            <person name="Imajoh M."/>
            <person name="Fukumoto Y."/>
            <person name="Sukeda M."/>
            <person name="Yamane J."/>
            <person name="Yamasaki K."/>
            <person name="Shimizu M."/>
            <person name="Ohnishi K."/>
            <person name="Oshima S."/>
        </authorList>
    </citation>
    <scope>NUCLEOTIDE SEQUENCE [LARGE SCALE GENOMIC DNA]</scope>
    <source>
        <strain evidence="3">U-1</strain>
    </source>
</reference>
<evidence type="ECO:0000313" key="2">
    <source>
        <dbReference type="EMBL" id="GAP33512.1"/>
    </source>
</evidence>
<sequence length="47" mass="5146">MRASFASIDVAQSVPSRLQSSVITAQGRFPLPKDRSGGTRSERRANR</sequence>
<reference evidence="2 3" key="2">
    <citation type="journal article" date="2016" name="Genome Announc.">
        <title>Draft Genome Sequence of Erythromycin- and Oxytetracycline-Sensitive Nocardia seriolae Strain U-1 (NBRC 110359).</title>
        <authorList>
            <person name="Imajoh M."/>
            <person name="Sukeda M."/>
            <person name="Shimizu M."/>
            <person name="Yamane J."/>
            <person name="Ohnishi K."/>
            <person name="Oshima S."/>
        </authorList>
    </citation>
    <scope>NUCLEOTIDE SEQUENCE [LARGE SCALE GENOMIC DNA]</scope>
    <source>
        <strain evidence="2 3">U-1</strain>
    </source>
</reference>
<accession>A0ABC9Z6L2</accession>
<dbReference type="Proteomes" id="UP000037179">
    <property type="component" value="Unassembled WGS sequence"/>
</dbReference>
<evidence type="ECO:0000313" key="3">
    <source>
        <dbReference type="Proteomes" id="UP000037179"/>
    </source>
</evidence>
<dbReference type="AlphaFoldDB" id="A0ABC9Z6L2"/>